<proteinExistence type="predicted"/>
<protein>
    <submittedName>
        <fullName evidence="1">Uncharacterized protein</fullName>
    </submittedName>
</protein>
<gene>
    <name evidence="1" type="ORF">K1T71_002316</name>
</gene>
<evidence type="ECO:0000313" key="2">
    <source>
        <dbReference type="Proteomes" id="UP000824533"/>
    </source>
</evidence>
<sequence length="234" mass="26481">MSDVKPKLEAMLFDYGTTNRTDFRYGEIKEPVFTVYKEKPGCMMVRPPPLKDVHTLSDWKAAAIPFDLIHKPRPIVGTDPRNVQQPCSKPVDHLRAEIQKTRPRLVMTPAVSMDDIEDPRAREVLCEDMYTSDMAKGLREAVSPYFSVRAPFPGLPAPSKPVVLPKLKPSYVSPEWRMESVSWDNKQLRAFCDPSKEFWLARPLPKCSACQESSVIKSNKQISGAMKSGGRQMN</sequence>
<evidence type="ECO:0000313" key="1">
    <source>
        <dbReference type="EMBL" id="KAJ0181594.1"/>
    </source>
</evidence>
<accession>A0ACC1DCA3</accession>
<comment type="caution">
    <text evidence="1">The sequence shown here is derived from an EMBL/GenBank/DDBJ whole genome shotgun (WGS) entry which is preliminary data.</text>
</comment>
<reference evidence="1 2" key="1">
    <citation type="journal article" date="2021" name="Front. Genet.">
        <title>Chromosome-Level Genome Assembly Reveals Significant Gene Expansion in the Toll and IMD Signaling Pathways of Dendrolimus kikuchii.</title>
        <authorList>
            <person name="Zhou J."/>
            <person name="Wu P."/>
            <person name="Xiong Z."/>
            <person name="Liu N."/>
            <person name="Zhao N."/>
            <person name="Ji M."/>
            <person name="Qiu Y."/>
            <person name="Yang B."/>
        </authorList>
    </citation>
    <scope>NUCLEOTIDE SEQUENCE [LARGE SCALE GENOMIC DNA]</scope>
    <source>
        <strain evidence="1">Ann1</strain>
    </source>
</reference>
<dbReference type="EMBL" id="CM034390">
    <property type="protein sequence ID" value="KAJ0181594.1"/>
    <property type="molecule type" value="Genomic_DNA"/>
</dbReference>
<name>A0ACC1DCA3_9NEOP</name>
<dbReference type="Proteomes" id="UP000824533">
    <property type="component" value="Linkage Group LG04"/>
</dbReference>
<organism evidence="1 2">
    <name type="scientific">Dendrolimus kikuchii</name>
    <dbReference type="NCBI Taxonomy" id="765133"/>
    <lineage>
        <taxon>Eukaryota</taxon>
        <taxon>Metazoa</taxon>
        <taxon>Ecdysozoa</taxon>
        <taxon>Arthropoda</taxon>
        <taxon>Hexapoda</taxon>
        <taxon>Insecta</taxon>
        <taxon>Pterygota</taxon>
        <taxon>Neoptera</taxon>
        <taxon>Endopterygota</taxon>
        <taxon>Lepidoptera</taxon>
        <taxon>Glossata</taxon>
        <taxon>Ditrysia</taxon>
        <taxon>Bombycoidea</taxon>
        <taxon>Lasiocampidae</taxon>
        <taxon>Dendrolimus</taxon>
    </lineage>
</organism>
<keyword evidence="2" id="KW-1185">Reference proteome</keyword>